<dbReference type="PATRIC" id="fig|424182.3.peg.878"/>
<sequence>MPPVSSPRRGEDARRADEGASFPHISALAPSSGAARHLLSGGEKKYAADFSFKRRGGKELTNPPHLRPFFGGVPFEIALASSS</sequence>
<dbReference type="Proteomes" id="UP000016944">
    <property type="component" value="Chromosome I"/>
</dbReference>
<dbReference type="EMBL" id="HG518322">
    <property type="protein sequence ID" value="CDI07800.1"/>
    <property type="molecule type" value="Genomic_DNA"/>
</dbReference>
<evidence type="ECO:0000313" key="2">
    <source>
        <dbReference type="EMBL" id="CDI07800.1"/>
    </source>
</evidence>
<dbReference type="AlphaFoldDB" id="U4Q5H9"/>
<dbReference type="HOGENOM" id="CLU_2540257_0_0_5"/>
<reference evidence="2 3" key="1">
    <citation type="journal article" date="2013" name="Genome Announc.">
        <title>Complete Genome Sequence of the Sesbania Symbiont and Rice Growth-Promoting Endophyte Rhizobium sp. Strain IRBG74.</title>
        <authorList>
            <person name="Crook M.B."/>
            <person name="Mitra S."/>
            <person name="Ane J.M."/>
            <person name="Sadowsky M.J."/>
            <person name="Gyaneshwar P."/>
        </authorList>
    </citation>
    <scope>NUCLEOTIDE SEQUENCE [LARGE SCALE GENOMIC DNA]</scope>
    <source>
        <strain evidence="2 3">IRBG74</strain>
    </source>
</reference>
<proteinExistence type="predicted"/>
<feature type="compositionally biased region" description="Basic and acidic residues" evidence="1">
    <location>
        <begin position="8"/>
        <end position="18"/>
    </location>
</feature>
<evidence type="ECO:0000313" key="3">
    <source>
        <dbReference type="Proteomes" id="UP000016944"/>
    </source>
</evidence>
<accession>U4Q5H9</accession>
<feature type="region of interest" description="Disordered" evidence="1">
    <location>
        <begin position="1"/>
        <end position="27"/>
    </location>
</feature>
<dbReference type="KEGG" id="rir:BN877_I0886"/>
<gene>
    <name evidence="2" type="ORF">BN877_I0886</name>
</gene>
<protein>
    <submittedName>
        <fullName evidence="2">Uncharacterized protein</fullName>
    </submittedName>
</protein>
<organism evidence="2 3">
    <name type="scientific">Agrobacterium pusense</name>
    <dbReference type="NCBI Taxonomy" id="648995"/>
    <lineage>
        <taxon>Bacteria</taxon>
        <taxon>Pseudomonadati</taxon>
        <taxon>Pseudomonadota</taxon>
        <taxon>Alphaproteobacteria</taxon>
        <taxon>Hyphomicrobiales</taxon>
        <taxon>Rhizobiaceae</taxon>
        <taxon>Rhizobium/Agrobacterium group</taxon>
        <taxon>Agrobacterium</taxon>
    </lineage>
</organism>
<evidence type="ECO:0000256" key="1">
    <source>
        <dbReference type="SAM" id="MobiDB-lite"/>
    </source>
</evidence>
<name>U4Q5H9_9HYPH</name>